<dbReference type="AlphaFoldDB" id="A0AAD5K5N1"/>
<proteinExistence type="predicted"/>
<evidence type="ECO:0000313" key="2">
    <source>
        <dbReference type="EMBL" id="KAI9270580.1"/>
    </source>
</evidence>
<organism evidence="2 3">
    <name type="scientific">Phascolomyces articulosus</name>
    <dbReference type="NCBI Taxonomy" id="60185"/>
    <lineage>
        <taxon>Eukaryota</taxon>
        <taxon>Fungi</taxon>
        <taxon>Fungi incertae sedis</taxon>
        <taxon>Mucoromycota</taxon>
        <taxon>Mucoromycotina</taxon>
        <taxon>Mucoromycetes</taxon>
        <taxon>Mucorales</taxon>
        <taxon>Lichtheimiaceae</taxon>
        <taxon>Phascolomyces</taxon>
    </lineage>
</organism>
<reference evidence="2" key="1">
    <citation type="journal article" date="2022" name="IScience">
        <title>Evolution of zygomycete secretomes and the origins of terrestrial fungal ecologies.</title>
        <authorList>
            <person name="Chang Y."/>
            <person name="Wang Y."/>
            <person name="Mondo S."/>
            <person name="Ahrendt S."/>
            <person name="Andreopoulos W."/>
            <person name="Barry K."/>
            <person name="Beard J."/>
            <person name="Benny G.L."/>
            <person name="Blankenship S."/>
            <person name="Bonito G."/>
            <person name="Cuomo C."/>
            <person name="Desiro A."/>
            <person name="Gervers K.A."/>
            <person name="Hundley H."/>
            <person name="Kuo A."/>
            <person name="LaButti K."/>
            <person name="Lang B.F."/>
            <person name="Lipzen A."/>
            <person name="O'Donnell K."/>
            <person name="Pangilinan J."/>
            <person name="Reynolds N."/>
            <person name="Sandor L."/>
            <person name="Smith M.E."/>
            <person name="Tsang A."/>
            <person name="Grigoriev I.V."/>
            <person name="Stajich J.E."/>
            <person name="Spatafora J.W."/>
        </authorList>
    </citation>
    <scope>NUCLEOTIDE SEQUENCE</scope>
    <source>
        <strain evidence="2">RSA 2281</strain>
    </source>
</reference>
<keyword evidence="3" id="KW-1185">Reference proteome</keyword>
<dbReference type="EMBL" id="JAIXMP010000007">
    <property type="protein sequence ID" value="KAI9270580.1"/>
    <property type="molecule type" value="Genomic_DNA"/>
</dbReference>
<comment type="caution">
    <text evidence="2">The sequence shown here is derived from an EMBL/GenBank/DDBJ whole genome shotgun (WGS) entry which is preliminary data.</text>
</comment>
<gene>
    <name evidence="2" type="ORF">BDA99DRAFT_324096</name>
</gene>
<sequence>MKMNDFIFILTFFFSVKASNMTLLDTITEHIANTMSIQVSSFALTQLHTPIAYIDINKKKLKMFPGSPKVQLIRLLEDLCGAASNKS</sequence>
<evidence type="ECO:0000313" key="3">
    <source>
        <dbReference type="Proteomes" id="UP001209540"/>
    </source>
</evidence>
<dbReference type="Proteomes" id="UP001209540">
    <property type="component" value="Unassembled WGS sequence"/>
</dbReference>
<feature type="signal peptide" evidence="1">
    <location>
        <begin position="1"/>
        <end position="18"/>
    </location>
</feature>
<reference evidence="2" key="2">
    <citation type="submission" date="2023-02" db="EMBL/GenBank/DDBJ databases">
        <authorList>
            <consortium name="DOE Joint Genome Institute"/>
            <person name="Mondo S.J."/>
            <person name="Chang Y."/>
            <person name="Wang Y."/>
            <person name="Ahrendt S."/>
            <person name="Andreopoulos W."/>
            <person name="Barry K."/>
            <person name="Beard J."/>
            <person name="Benny G.L."/>
            <person name="Blankenship S."/>
            <person name="Bonito G."/>
            <person name="Cuomo C."/>
            <person name="Desiro A."/>
            <person name="Gervers K.A."/>
            <person name="Hundley H."/>
            <person name="Kuo A."/>
            <person name="LaButti K."/>
            <person name="Lang B.F."/>
            <person name="Lipzen A."/>
            <person name="O'Donnell K."/>
            <person name="Pangilinan J."/>
            <person name="Reynolds N."/>
            <person name="Sandor L."/>
            <person name="Smith M.W."/>
            <person name="Tsang A."/>
            <person name="Grigoriev I.V."/>
            <person name="Stajich J.E."/>
            <person name="Spatafora J.W."/>
        </authorList>
    </citation>
    <scope>NUCLEOTIDE SEQUENCE</scope>
    <source>
        <strain evidence="2">RSA 2281</strain>
    </source>
</reference>
<keyword evidence="1" id="KW-0732">Signal</keyword>
<accession>A0AAD5K5N1</accession>
<evidence type="ECO:0000256" key="1">
    <source>
        <dbReference type="SAM" id="SignalP"/>
    </source>
</evidence>
<protein>
    <submittedName>
        <fullName evidence="2">Uncharacterized protein</fullName>
    </submittedName>
</protein>
<name>A0AAD5K5N1_9FUNG</name>
<feature type="chain" id="PRO_5042254065" evidence="1">
    <location>
        <begin position="19"/>
        <end position="87"/>
    </location>
</feature>